<dbReference type="EMBL" id="CAGKOT010000020">
    <property type="protein sequence ID" value="CAB5364716.1"/>
    <property type="molecule type" value="Genomic_DNA"/>
</dbReference>
<dbReference type="OrthoDB" id="2412750at2759"/>
<dbReference type="AlphaFoldDB" id="A0A915Z7U1"/>
<dbReference type="Proteomes" id="UP000684084">
    <property type="component" value="Unassembled WGS sequence"/>
</dbReference>
<gene>
    <name evidence="1" type="ORF">CHRIB12_LOCUS10111</name>
</gene>
<organism evidence="1 2">
    <name type="scientific">Rhizophagus irregularis</name>
    <dbReference type="NCBI Taxonomy" id="588596"/>
    <lineage>
        <taxon>Eukaryota</taxon>
        <taxon>Fungi</taxon>
        <taxon>Fungi incertae sedis</taxon>
        <taxon>Mucoromycota</taxon>
        <taxon>Glomeromycotina</taxon>
        <taxon>Glomeromycetes</taxon>
        <taxon>Glomerales</taxon>
        <taxon>Glomeraceae</taxon>
        <taxon>Rhizophagus</taxon>
    </lineage>
</organism>
<comment type="caution">
    <text evidence="1">The sequence shown here is derived from an EMBL/GenBank/DDBJ whole genome shotgun (WGS) entry which is preliminary data.</text>
</comment>
<name>A0A915Z7U1_9GLOM</name>
<proteinExistence type="predicted"/>
<evidence type="ECO:0000313" key="1">
    <source>
        <dbReference type="EMBL" id="CAB5364716.1"/>
    </source>
</evidence>
<sequence>MEHIKRLEEIINEVDISIEEFECLMRLRNKSNHKFHKESQTMDEAKNQLKSFPENIVEIGPLKKVLKALEIWDN</sequence>
<reference evidence="1" key="1">
    <citation type="submission" date="2020-05" db="EMBL/GenBank/DDBJ databases">
        <authorList>
            <person name="Rincon C."/>
            <person name="Sanders R I."/>
            <person name="Robbins C."/>
            <person name="Chaturvedi A."/>
        </authorList>
    </citation>
    <scope>NUCLEOTIDE SEQUENCE</scope>
    <source>
        <strain evidence="1">CHB12</strain>
    </source>
</reference>
<protein>
    <submittedName>
        <fullName evidence="1">Uncharacterized protein</fullName>
    </submittedName>
</protein>
<accession>A0A915Z7U1</accession>
<evidence type="ECO:0000313" key="2">
    <source>
        <dbReference type="Proteomes" id="UP000684084"/>
    </source>
</evidence>